<keyword evidence="2 5" id="KW-0812">Transmembrane</keyword>
<feature type="transmembrane region" description="Helical" evidence="5">
    <location>
        <begin position="503"/>
        <end position="523"/>
    </location>
</feature>
<evidence type="ECO:0000256" key="4">
    <source>
        <dbReference type="ARBA" id="ARBA00023136"/>
    </source>
</evidence>
<dbReference type="InterPro" id="IPR049452">
    <property type="entry name" value="Anoctamin_TM"/>
</dbReference>
<reference evidence="7" key="1">
    <citation type="submission" date="2021-09" db="EMBL/GenBank/DDBJ databases">
        <authorList>
            <consortium name="AG Swart"/>
            <person name="Singh M."/>
            <person name="Singh A."/>
            <person name="Seah K."/>
            <person name="Emmerich C."/>
        </authorList>
    </citation>
    <scope>NUCLEOTIDE SEQUENCE</scope>
    <source>
        <strain evidence="7">ATCC30299</strain>
    </source>
</reference>
<evidence type="ECO:0000313" key="7">
    <source>
        <dbReference type="EMBL" id="CAG9324399.1"/>
    </source>
</evidence>
<keyword evidence="4 5" id="KW-0472">Membrane</keyword>
<name>A0AAU9J881_9CILI</name>
<feature type="transmembrane region" description="Helical" evidence="5">
    <location>
        <begin position="275"/>
        <end position="295"/>
    </location>
</feature>
<dbReference type="AlphaFoldDB" id="A0AAU9J881"/>
<evidence type="ECO:0000256" key="1">
    <source>
        <dbReference type="ARBA" id="ARBA00004141"/>
    </source>
</evidence>
<feature type="transmembrane region" description="Helical" evidence="5">
    <location>
        <begin position="461"/>
        <end position="483"/>
    </location>
</feature>
<dbReference type="PANTHER" id="PTHR12308">
    <property type="entry name" value="ANOCTAMIN"/>
    <property type="match status" value="1"/>
</dbReference>
<organism evidence="7 8">
    <name type="scientific">Blepharisma stoltei</name>
    <dbReference type="NCBI Taxonomy" id="1481888"/>
    <lineage>
        <taxon>Eukaryota</taxon>
        <taxon>Sar</taxon>
        <taxon>Alveolata</taxon>
        <taxon>Ciliophora</taxon>
        <taxon>Postciliodesmatophora</taxon>
        <taxon>Heterotrichea</taxon>
        <taxon>Heterotrichida</taxon>
        <taxon>Blepharismidae</taxon>
        <taxon>Blepharisma</taxon>
    </lineage>
</organism>
<dbReference type="Pfam" id="PF04547">
    <property type="entry name" value="Anoctamin"/>
    <property type="match status" value="1"/>
</dbReference>
<feature type="transmembrane region" description="Helical" evidence="5">
    <location>
        <begin position="307"/>
        <end position="327"/>
    </location>
</feature>
<sequence>MGSSSRAIENTLQHLVDDIQEDIHDYIIAFRNPWDVPSRNYENRNFSWQIKSSRAEEKFQMFFKSNNADIVYLSELKEFQSFLLGKDHIKYQDLAQFTINCALKLLQQNLHLDVKGNLSEDCEFIILKIRASEENLQVEADLCDYVLQLRPDVIDNLDFQKISPYAPYEKRDEIFDRIYKHYDENGNECENGSLFKHIDRIRLVNSMITGIIELSDLQKNSILEDHFPSSSTKILNDLKSNWATLRKWNQKQDLEKLKNYFGEKLTMYFAWLEMYVWWLIWPAVIGTIFGIINAINGKDFTTDSSMSLSEALTLLFSLFVSIASTLMDQLWVRKQNLLAWQWGLTDFQENEEQMPDFKGAYTKDPVTGKRKKVDLNQVQHHGKVWIGYSVMMFFVSLVVVCIVGLFFYRSTLKDKQGWGLRFLGYANAIQIKIMNFIYRKVAKKLTDWENYETRSQYMDALTIKLFSFQFVNSYISLMYIAFIKGRWEGCADGDCMYELSVQLGAIYFINLFLNLIELGLPYLKGKWKMYKHKKNSDGALVSKEDHELTLSSYETPLDDYMEMVIGYGYVVLFSVAFSFTPLIVLCLSALELRVDAWKLCHLTKRPFPAQDNSIGVWMTIIQIMAVVGAATNTGIVIFTSNVFDLSSNEDKWVLFIIIEHALFILKFLISMYIPDVPEIARKGKIWSERIVNEKLYGKLSDTDLERSSRNLNFRAISDGQYIDAQKIIEGI</sequence>
<dbReference type="GO" id="GO:0005254">
    <property type="term" value="F:chloride channel activity"/>
    <property type="evidence" value="ECO:0007669"/>
    <property type="project" value="TreeGrafter"/>
</dbReference>
<evidence type="ECO:0000256" key="3">
    <source>
        <dbReference type="ARBA" id="ARBA00022989"/>
    </source>
</evidence>
<protein>
    <recommendedName>
        <fullName evidence="6">Anoctamin transmembrane domain-containing protein</fullName>
    </recommendedName>
</protein>
<evidence type="ECO:0000256" key="2">
    <source>
        <dbReference type="ARBA" id="ARBA00022692"/>
    </source>
</evidence>
<feature type="domain" description="Anoctamin transmembrane" evidence="6">
    <location>
        <begin position="258"/>
        <end position="682"/>
    </location>
</feature>
<keyword evidence="3 5" id="KW-1133">Transmembrane helix</keyword>
<dbReference type="PANTHER" id="PTHR12308:SF73">
    <property type="entry name" value="ANOCTAMIN"/>
    <property type="match status" value="1"/>
</dbReference>
<gene>
    <name evidence="7" type="ORF">BSTOLATCC_MIC36191</name>
</gene>
<dbReference type="InterPro" id="IPR007632">
    <property type="entry name" value="Anoctamin"/>
</dbReference>
<dbReference type="EMBL" id="CAJZBQ010000036">
    <property type="protein sequence ID" value="CAG9324399.1"/>
    <property type="molecule type" value="Genomic_DNA"/>
</dbReference>
<accession>A0AAU9J881</accession>
<feature type="transmembrane region" description="Helical" evidence="5">
    <location>
        <begin position="385"/>
        <end position="408"/>
    </location>
</feature>
<feature type="transmembrane region" description="Helical" evidence="5">
    <location>
        <begin position="614"/>
        <end position="640"/>
    </location>
</feature>
<comment type="subcellular location">
    <subcellularLocation>
        <location evidence="1">Membrane</location>
        <topology evidence="1">Multi-pass membrane protein</topology>
    </subcellularLocation>
</comment>
<dbReference type="Proteomes" id="UP001162131">
    <property type="component" value="Unassembled WGS sequence"/>
</dbReference>
<evidence type="ECO:0000259" key="6">
    <source>
        <dbReference type="Pfam" id="PF04547"/>
    </source>
</evidence>
<evidence type="ECO:0000256" key="5">
    <source>
        <dbReference type="SAM" id="Phobius"/>
    </source>
</evidence>
<proteinExistence type="predicted"/>
<comment type="caution">
    <text evidence="7">The sequence shown here is derived from an EMBL/GenBank/DDBJ whole genome shotgun (WGS) entry which is preliminary data.</text>
</comment>
<keyword evidence="8" id="KW-1185">Reference proteome</keyword>
<dbReference type="GO" id="GO:0016020">
    <property type="term" value="C:membrane"/>
    <property type="evidence" value="ECO:0007669"/>
    <property type="project" value="UniProtKB-SubCell"/>
</dbReference>
<feature type="transmembrane region" description="Helical" evidence="5">
    <location>
        <begin position="567"/>
        <end position="590"/>
    </location>
</feature>
<feature type="transmembrane region" description="Helical" evidence="5">
    <location>
        <begin position="652"/>
        <end position="673"/>
    </location>
</feature>
<evidence type="ECO:0000313" key="8">
    <source>
        <dbReference type="Proteomes" id="UP001162131"/>
    </source>
</evidence>